<organism evidence="14 15">
    <name type="scientific">Pseudoroseicyclus aestuarii</name>
    <dbReference type="NCBI Taxonomy" id="1795041"/>
    <lineage>
        <taxon>Bacteria</taxon>
        <taxon>Pseudomonadati</taxon>
        <taxon>Pseudomonadota</taxon>
        <taxon>Alphaproteobacteria</taxon>
        <taxon>Rhodobacterales</taxon>
        <taxon>Paracoccaceae</taxon>
        <taxon>Pseudoroseicyclus</taxon>
    </lineage>
</organism>
<dbReference type="Pfam" id="PF01180">
    <property type="entry name" value="DHO_dh"/>
    <property type="match status" value="1"/>
</dbReference>
<dbReference type="InterPro" id="IPR013785">
    <property type="entry name" value="Aldolase_TIM"/>
</dbReference>
<dbReference type="GO" id="GO:0004159">
    <property type="term" value="F:dihydropyrimidine dehydrogenase (NAD+) activity"/>
    <property type="evidence" value="ECO:0007669"/>
    <property type="project" value="UniProtKB-EC"/>
</dbReference>
<comment type="function">
    <text evidence="10">Involved in pyrimidine base degradation. Catalyzes physiologically the reduction of uracil to 5,6-dihydrouracil (DHU) by using NADH as a specific cosubstrate. It also catalyzes the reverse reaction and the reduction of thymine to 5,6-dihydrothymine (DHT).</text>
</comment>
<evidence type="ECO:0000256" key="8">
    <source>
        <dbReference type="ARBA" id="ARBA00047685"/>
    </source>
</evidence>
<dbReference type="PANTHER" id="PTHR43073">
    <property type="entry name" value="DIHYDROPYRIMIDINE DEHYDROGENASE [NADP(+)]"/>
    <property type="match status" value="1"/>
</dbReference>
<keyword evidence="15" id="KW-1185">Reference proteome</keyword>
<dbReference type="EMBL" id="QJTE01000008">
    <property type="protein sequence ID" value="PYE81197.1"/>
    <property type="molecule type" value="Genomic_DNA"/>
</dbReference>
<evidence type="ECO:0000313" key="15">
    <source>
        <dbReference type="Proteomes" id="UP000248311"/>
    </source>
</evidence>
<dbReference type="CDD" id="cd02940">
    <property type="entry name" value="DHPD_FMN"/>
    <property type="match status" value="1"/>
</dbReference>
<dbReference type="InterPro" id="IPR017900">
    <property type="entry name" value="4Fe4S_Fe_S_CS"/>
</dbReference>
<evidence type="ECO:0000256" key="7">
    <source>
        <dbReference type="ARBA" id="ARBA00032722"/>
    </source>
</evidence>
<evidence type="ECO:0000256" key="12">
    <source>
        <dbReference type="ARBA" id="ARBA00049728"/>
    </source>
</evidence>
<dbReference type="GO" id="GO:0051536">
    <property type="term" value="F:iron-sulfur cluster binding"/>
    <property type="evidence" value="ECO:0007669"/>
    <property type="project" value="UniProtKB-KW"/>
</dbReference>
<gene>
    <name evidence="14" type="ORF">DFP88_10840</name>
</gene>
<evidence type="ECO:0000256" key="9">
    <source>
        <dbReference type="ARBA" id="ARBA00048792"/>
    </source>
</evidence>
<comment type="catalytic activity">
    <reaction evidence="8">
        <text>5,6-dihydrothymine + NAD(+) = thymine + NADH + H(+)</text>
        <dbReference type="Rhea" id="RHEA:28791"/>
        <dbReference type="ChEBI" id="CHEBI:15378"/>
        <dbReference type="ChEBI" id="CHEBI:17821"/>
        <dbReference type="ChEBI" id="CHEBI:27468"/>
        <dbReference type="ChEBI" id="CHEBI:57540"/>
        <dbReference type="ChEBI" id="CHEBI:57945"/>
        <dbReference type="EC" id="1.3.1.1"/>
    </reaction>
</comment>
<dbReference type="SUPFAM" id="SSF51395">
    <property type="entry name" value="FMN-linked oxidoreductases"/>
    <property type="match status" value="1"/>
</dbReference>
<dbReference type="PROSITE" id="PS00198">
    <property type="entry name" value="4FE4S_FER_1"/>
    <property type="match status" value="1"/>
</dbReference>
<dbReference type="Pfam" id="PF14697">
    <property type="entry name" value="Fer4_21"/>
    <property type="match status" value="1"/>
</dbReference>
<evidence type="ECO:0000313" key="14">
    <source>
        <dbReference type="EMBL" id="PYE81197.1"/>
    </source>
</evidence>
<feature type="domain" description="4Fe-4S ferredoxin-type" evidence="13">
    <location>
        <begin position="371"/>
        <end position="401"/>
    </location>
</feature>
<dbReference type="GO" id="GO:0046872">
    <property type="term" value="F:metal ion binding"/>
    <property type="evidence" value="ECO:0007669"/>
    <property type="project" value="UniProtKB-KW"/>
</dbReference>
<evidence type="ECO:0000256" key="3">
    <source>
        <dbReference type="ARBA" id="ARBA00023002"/>
    </source>
</evidence>
<dbReference type="InterPro" id="IPR005720">
    <property type="entry name" value="Dihydroorotate_DH_cat"/>
</dbReference>
<keyword evidence="5" id="KW-0411">Iron-sulfur</keyword>
<evidence type="ECO:0000256" key="4">
    <source>
        <dbReference type="ARBA" id="ARBA00023004"/>
    </source>
</evidence>
<accession>A0A318SSV6</accession>
<dbReference type="OrthoDB" id="9794954at2"/>
<evidence type="ECO:0000256" key="10">
    <source>
        <dbReference type="ARBA" id="ARBA00049578"/>
    </source>
</evidence>
<comment type="catalytic activity">
    <reaction evidence="9">
        <text>5,6-dihydrouracil + NAD(+) = uracil + NADH + H(+)</text>
        <dbReference type="Rhea" id="RHEA:20189"/>
        <dbReference type="ChEBI" id="CHEBI:15378"/>
        <dbReference type="ChEBI" id="CHEBI:15901"/>
        <dbReference type="ChEBI" id="CHEBI:17568"/>
        <dbReference type="ChEBI" id="CHEBI:57540"/>
        <dbReference type="ChEBI" id="CHEBI:57945"/>
        <dbReference type="EC" id="1.3.1.1"/>
    </reaction>
</comment>
<comment type="caution">
    <text evidence="14">The sequence shown here is derived from an EMBL/GenBank/DDBJ whole genome shotgun (WGS) entry which is preliminary data.</text>
</comment>
<protein>
    <recommendedName>
        <fullName evidence="12">dihydrouracil dehydrogenase (NAD(+))</fullName>
        <ecNumber evidence="12">1.3.1.1</ecNumber>
    </recommendedName>
    <alternativeName>
        <fullName evidence="7">Dihydrothymine dehydrogenase</fullName>
    </alternativeName>
    <alternativeName>
        <fullName evidence="6">Dihydrouracil dehydrogenase</fullName>
    </alternativeName>
</protein>
<keyword evidence="3" id="KW-0560">Oxidoreductase</keyword>
<dbReference type="PROSITE" id="PS51379">
    <property type="entry name" value="4FE4S_FER_2"/>
    <property type="match status" value="2"/>
</dbReference>
<dbReference type="FunFam" id="3.20.20.70:FF:000027">
    <property type="entry name" value="Dihydropyrimidine dehydrogenase [NADP(+)]"/>
    <property type="match status" value="1"/>
</dbReference>
<dbReference type="RefSeq" id="WP_110815584.1">
    <property type="nucleotide sequence ID" value="NZ_QJTE01000008.1"/>
</dbReference>
<dbReference type="PANTHER" id="PTHR43073:SF2">
    <property type="entry name" value="DIHYDROPYRIMIDINE DEHYDROGENASE [NADP(+)]"/>
    <property type="match status" value="1"/>
</dbReference>
<evidence type="ECO:0000256" key="1">
    <source>
        <dbReference type="ARBA" id="ARBA00010804"/>
    </source>
</evidence>
<evidence type="ECO:0000259" key="13">
    <source>
        <dbReference type="PROSITE" id="PS51379"/>
    </source>
</evidence>
<name>A0A318SSV6_9RHOB</name>
<evidence type="ECO:0000256" key="11">
    <source>
        <dbReference type="ARBA" id="ARBA00049714"/>
    </source>
</evidence>
<dbReference type="Proteomes" id="UP000248311">
    <property type="component" value="Unassembled WGS sequence"/>
</dbReference>
<dbReference type="InterPro" id="IPR017896">
    <property type="entry name" value="4Fe4S_Fe-S-bd"/>
</dbReference>
<dbReference type="AlphaFoldDB" id="A0A318SSV6"/>
<proteinExistence type="inferred from homology"/>
<keyword evidence="2" id="KW-0479">Metal-binding</keyword>
<feature type="domain" description="4Fe-4S ferredoxin-type" evidence="13">
    <location>
        <begin position="338"/>
        <end position="370"/>
    </location>
</feature>
<sequence length="436" mass="46970">MADLTTTFAGIRSPNPFWLASAPPTDKEYNVRRAFEAGWGGVVWKTLGAEGPPVVNVNGPRYGAIYGPDRRLMGLNNIELITDRPLEVNLEEMTRVKADYPDRALIASIMVPCEEDAWRAILPRVAETGADGIELNFGCPHGMSERGMGSAVGQVPEYIEMVTRWCKRYYDRPVIVKLTPNITDIRGPAQAARNGGADAVSLINTINSITSVDLDSLSPEPSIDGKGSHGGYCGPAVKPIALSMVSDIARAEGTRGMPISGIGGITTWRDAAEFLVLGCGSVQVCTAAMTYGFRVVEEMKAGLSAWMDEKGYASVAEVTGRAVPNVTDWQYLNLNYVTKARIDEDLCIKCGRCYAACEDTSHQAIAMSADRRFEVIDAECVACNLCVDVCPVEDCITMTRLAPGEVDARTGKVVTADYANWTSHPNNPAVTATAAE</sequence>
<comment type="subunit">
    <text evidence="11">Heterotetramer of 2 PreA and 2 PreT subunits.</text>
</comment>
<dbReference type="GO" id="GO:0005737">
    <property type="term" value="C:cytoplasm"/>
    <property type="evidence" value="ECO:0007669"/>
    <property type="project" value="InterPro"/>
</dbReference>
<dbReference type="Gene3D" id="3.20.20.70">
    <property type="entry name" value="Aldolase class I"/>
    <property type="match status" value="1"/>
</dbReference>
<dbReference type="EC" id="1.3.1.1" evidence="12"/>
<evidence type="ECO:0000256" key="5">
    <source>
        <dbReference type="ARBA" id="ARBA00023014"/>
    </source>
</evidence>
<evidence type="ECO:0000256" key="6">
    <source>
        <dbReference type="ARBA" id="ARBA00030119"/>
    </source>
</evidence>
<dbReference type="NCBIfam" id="NF006183">
    <property type="entry name" value="PRK08318.1"/>
    <property type="match status" value="1"/>
</dbReference>
<dbReference type="SUPFAM" id="SSF54862">
    <property type="entry name" value="4Fe-4S ferredoxins"/>
    <property type="match status" value="1"/>
</dbReference>
<dbReference type="Gene3D" id="3.30.70.20">
    <property type="match status" value="1"/>
</dbReference>
<reference evidence="14 15" key="1">
    <citation type="submission" date="2018-06" db="EMBL/GenBank/DDBJ databases">
        <title>Genomic Encyclopedia of Type Strains, Phase III (KMG-III): the genomes of soil and plant-associated and newly described type strains.</title>
        <authorList>
            <person name="Whitman W."/>
        </authorList>
    </citation>
    <scope>NUCLEOTIDE SEQUENCE [LARGE SCALE GENOMIC DNA]</scope>
    <source>
        <strain evidence="14 15">CECT 9025</strain>
    </source>
</reference>
<comment type="similarity">
    <text evidence="1">Belongs to the dihydropyrimidine dehydrogenase family.</text>
</comment>
<keyword evidence="4" id="KW-0408">Iron</keyword>
<evidence type="ECO:0000256" key="2">
    <source>
        <dbReference type="ARBA" id="ARBA00022723"/>
    </source>
</evidence>